<evidence type="ECO:0000313" key="1">
    <source>
        <dbReference type="EMBL" id="SCL33601.1"/>
    </source>
</evidence>
<name>A0A1C6SVN7_9ACTN</name>
<gene>
    <name evidence="1" type="ORF">GA0074692_3611</name>
</gene>
<evidence type="ECO:0000313" key="2">
    <source>
        <dbReference type="Proteomes" id="UP000198959"/>
    </source>
</evidence>
<proteinExistence type="predicted"/>
<reference evidence="2" key="1">
    <citation type="submission" date="2016-06" db="EMBL/GenBank/DDBJ databases">
        <authorList>
            <person name="Varghese N."/>
            <person name="Submissions Spin"/>
        </authorList>
    </citation>
    <scope>NUCLEOTIDE SEQUENCE [LARGE SCALE GENOMIC DNA]</scope>
    <source>
        <strain evidence="2">DSM 43817</strain>
    </source>
</reference>
<evidence type="ECO:0008006" key="3">
    <source>
        <dbReference type="Google" id="ProtNLM"/>
    </source>
</evidence>
<dbReference type="AlphaFoldDB" id="A0A1C6SVN7"/>
<keyword evidence="2" id="KW-1185">Reference proteome</keyword>
<dbReference type="Proteomes" id="UP000198959">
    <property type="component" value="Unassembled WGS sequence"/>
</dbReference>
<dbReference type="STRING" id="145854.GA0074692_3611"/>
<protein>
    <recommendedName>
        <fullName evidence="3">DUF4439 domain-containing protein</fullName>
    </recommendedName>
</protein>
<accession>A0A1C6SVN7</accession>
<sequence>MVLTCPVAIGRATQRNGAAGHSRRKVLRTGALLALGGATASVAGCGLLDREDSPPPPDPLQPLVDGALALEARYRAAIGADPTLADRLTPIADTHRAHAAELAAALGVALPSPSPSASTAAPSGDADTVVAELRAAEERARAEAATFCAQAPADRAALVGSIAAARATHAEVLR</sequence>
<dbReference type="EMBL" id="FMHW01000002">
    <property type="protein sequence ID" value="SCL33601.1"/>
    <property type="molecule type" value="Genomic_DNA"/>
</dbReference>
<organism evidence="1 2">
    <name type="scientific">Micromonospora pallida</name>
    <dbReference type="NCBI Taxonomy" id="145854"/>
    <lineage>
        <taxon>Bacteria</taxon>
        <taxon>Bacillati</taxon>
        <taxon>Actinomycetota</taxon>
        <taxon>Actinomycetes</taxon>
        <taxon>Micromonosporales</taxon>
        <taxon>Micromonosporaceae</taxon>
        <taxon>Micromonospora</taxon>
    </lineage>
</organism>